<dbReference type="PANTHER" id="PTHR15350">
    <property type="entry name" value="COP9 SIGNALOSOME COMPLEX SUBUNIT 7/DENDRITIC CELL PROTEIN GA17"/>
    <property type="match status" value="1"/>
</dbReference>
<dbReference type="Proteomes" id="UP001457282">
    <property type="component" value="Unassembled WGS sequence"/>
</dbReference>
<proteinExistence type="predicted"/>
<dbReference type="AlphaFoldDB" id="A0AAW1WLX8"/>
<organism evidence="2 3">
    <name type="scientific">Rubus argutus</name>
    <name type="common">Southern blackberry</name>
    <dbReference type="NCBI Taxonomy" id="59490"/>
    <lineage>
        <taxon>Eukaryota</taxon>
        <taxon>Viridiplantae</taxon>
        <taxon>Streptophyta</taxon>
        <taxon>Embryophyta</taxon>
        <taxon>Tracheophyta</taxon>
        <taxon>Spermatophyta</taxon>
        <taxon>Magnoliopsida</taxon>
        <taxon>eudicotyledons</taxon>
        <taxon>Gunneridae</taxon>
        <taxon>Pentapetalae</taxon>
        <taxon>rosids</taxon>
        <taxon>fabids</taxon>
        <taxon>Rosales</taxon>
        <taxon>Rosaceae</taxon>
        <taxon>Rosoideae</taxon>
        <taxon>Rosoideae incertae sedis</taxon>
        <taxon>Rubus</taxon>
    </lineage>
</organism>
<dbReference type="EMBL" id="JBEDUW010000006">
    <property type="protein sequence ID" value="KAK9924891.1"/>
    <property type="molecule type" value="Genomic_DNA"/>
</dbReference>
<evidence type="ECO:0000313" key="2">
    <source>
        <dbReference type="EMBL" id="KAK9924891.1"/>
    </source>
</evidence>
<dbReference type="InterPro" id="IPR045237">
    <property type="entry name" value="COPS7/eIF3m"/>
</dbReference>
<protein>
    <recommendedName>
        <fullName evidence="1">eIF3 subunit M C-terminal helix domain-containing protein</fullName>
    </recommendedName>
</protein>
<dbReference type="GO" id="GO:0002183">
    <property type="term" value="P:cytoplasmic translational initiation"/>
    <property type="evidence" value="ECO:0007669"/>
    <property type="project" value="TreeGrafter"/>
</dbReference>
<dbReference type="InterPro" id="IPR040750">
    <property type="entry name" value="eIF3m_C_helix"/>
</dbReference>
<feature type="domain" description="eIF3 subunit M C-terminal helix" evidence="1">
    <location>
        <begin position="101"/>
        <end position="125"/>
    </location>
</feature>
<reference evidence="2 3" key="1">
    <citation type="journal article" date="2023" name="G3 (Bethesda)">
        <title>A chromosome-length genome assembly and annotation of blackberry (Rubus argutus, cv. 'Hillquist').</title>
        <authorList>
            <person name="Bruna T."/>
            <person name="Aryal R."/>
            <person name="Dudchenko O."/>
            <person name="Sargent D.J."/>
            <person name="Mead D."/>
            <person name="Buti M."/>
            <person name="Cavallini A."/>
            <person name="Hytonen T."/>
            <person name="Andres J."/>
            <person name="Pham M."/>
            <person name="Weisz D."/>
            <person name="Mascagni F."/>
            <person name="Usai G."/>
            <person name="Natali L."/>
            <person name="Bassil N."/>
            <person name="Fernandez G.E."/>
            <person name="Lomsadze A."/>
            <person name="Armour M."/>
            <person name="Olukolu B."/>
            <person name="Poorten T."/>
            <person name="Britton C."/>
            <person name="Davik J."/>
            <person name="Ashrafi H."/>
            <person name="Aiden E.L."/>
            <person name="Borodovsky M."/>
            <person name="Worthington M."/>
        </authorList>
    </citation>
    <scope>NUCLEOTIDE SEQUENCE [LARGE SCALE GENOMIC DNA]</scope>
    <source>
        <strain evidence="2">PI 553951</strain>
    </source>
</reference>
<evidence type="ECO:0000259" key="1">
    <source>
        <dbReference type="Pfam" id="PF18005"/>
    </source>
</evidence>
<dbReference type="Pfam" id="PF18005">
    <property type="entry name" value="eIF3m_C_helix"/>
    <property type="match status" value="1"/>
</dbReference>
<comment type="caution">
    <text evidence="2">The sequence shown here is derived from an EMBL/GenBank/DDBJ whole genome shotgun (WGS) entry which is preliminary data.</text>
</comment>
<name>A0AAW1WLX8_RUBAR</name>
<accession>A0AAW1WLX8</accession>
<evidence type="ECO:0000313" key="3">
    <source>
        <dbReference type="Proteomes" id="UP001457282"/>
    </source>
</evidence>
<dbReference type="PANTHER" id="PTHR15350:SF2">
    <property type="entry name" value="EUKARYOTIC TRANSLATION INITIATION FACTOR 3 SUBUNIT M"/>
    <property type="match status" value="1"/>
</dbReference>
<keyword evidence="3" id="KW-1185">Reference proteome</keyword>
<dbReference type="GO" id="GO:0005852">
    <property type="term" value="C:eukaryotic translation initiation factor 3 complex"/>
    <property type="evidence" value="ECO:0007669"/>
    <property type="project" value="TreeGrafter"/>
</dbReference>
<sequence length="144" mass="16384">MLKYSLAYQLLKTFLTQRLDAYSEFQAANSTLLKSYGLVLVDCITKMMLISLVDLGSDESGRIPYNLIRDALQLSLDYLSGPVGFSFSCCCNCDARLRFFQEQWHTLKTKLASWWGNIANVISTVQANRPWQLNASFITVLFFS</sequence>
<gene>
    <name evidence="2" type="ORF">M0R45_033236</name>
</gene>